<protein>
    <submittedName>
        <fullName evidence="1">Uncharacterized protein</fullName>
    </submittedName>
</protein>
<keyword evidence="2" id="KW-1185">Reference proteome</keyword>
<reference evidence="1 2" key="1">
    <citation type="journal article" date="2024" name="Nat. Commun.">
        <title>Phylogenomics reveals the evolutionary origins of lichenization in chlorophyte algae.</title>
        <authorList>
            <person name="Puginier C."/>
            <person name="Libourel C."/>
            <person name="Otte J."/>
            <person name="Skaloud P."/>
            <person name="Haon M."/>
            <person name="Grisel S."/>
            <person name="Petersen M."/>
            <person name="Berrin J.G."/>
            <person name="Delaux P.M."/>
            <person name="Dal Grande F."/>
            <person name="Keller J."/>
        </authorList>
    </citation>
    <scope>NUCLEOTIDE SEQUENCE [LARGE SCALE GENOMIC DNA]</scope>
    <source>
        <strain evidence="1 2">SAG 2043</strain>
    </source>
</reference>
<evidence type="ECO:0000313" key="2">
    <source>
        <dbReference type="Proteomes" id="UP001489004"/>
    </source>
</evidence>
<evidence type="ECO:0000313" key="1">
    <source>
        <dbReference type="EMBL" id="KAK9820302.1"/>
    </source>
</evidence>
<sequence length="494" mass="53220">MLVMYVFTKTAMQAVQGPSADADLMHPQHRALHAFIWVTAHVPALLLMGQLCGPSIGAGGNSVQASTGQPVLPASLMACVEELKDRHGIATAMRLACHAAMAEVYLSETQSDTSHWAMGPDLLGAIAIHMAIRGQGVDAMLVAPVYNFTRKLIKFETDPWEATDAFKYLSTQEALHKQWCASQQAVGELKRFLLDTTGRHCAYLDIMVASHDAWLQESNSMAAALLNSAVDALQAGKARNVCPEESLMEPIRRTYTAKPCAHNVVPNNLMTAKLVLVALTGNDAWFEEAARLFRELPGAPVGGVDMELARIFQDLGKGRAAVVFDWAMRLSEEERKTAANMTMVSIPQLAGDQQAQAFDAMLCLRMLSPESGLSTTTSDGSPRPTYRGNWTAENPNKLLPQAIQLVESVLETMLLNQQAVAVFNLSVLADAERSVLCEAALAMLRSRLADSLDAAAAFLTEVEDMVNQAGSASGKAVAELGCPRGSAWPAIVSQ</sequence>
<organism evidence="1 2">
    <name type="scientific">[Myrmecia] bisecta</name>
    <dbReference type="NCBI Taxonomy" id="41462"/>
    <lineage>
        <taxon>Eukaryota</taxon>
        <taxon>Viridiplantae</taxon>
        <taxon>Chlorophyta</taxon>
        <taxon>core chlorophytes</taxon>
        <taxon>Trebouxiophyceae</taxon>
        <taxon>Trebouxiales</taxon>
        <taxon>Trebouxiaceae</taxon>
        <taxon>Myrmecia</taxon>
    </lineage>
</organism>
<dbReference type="Proteomes" id="UP001489004">
    <property type="component" value="Unassembled WGS sequence"/>
</dbReference>
<dbReference type="EMBL" id="JALJOR010000003">
    <property type="protein sequence ID" value="KAK9820302.1"/>
    <property type="molecule type" value="Genomic_DNA"/>
</dbReference>
<accession>A0AAW1QFS8</accession>
<proteinExistence type="predicted"/>
<gene>
    <name evidence="1" type="ORF">WJX72_008736</name>
</gene>
<name>A0AAW1QFS8_9CHLO</name>
<dbReference type="AlphaFoldDB" id="A0AAW1QFS8"/>
<comment type="caution">
    <text evidence="1">The sequence shown here is derived from an EMBL/GenBank/DDBJ whole genome shotgun (WGS) entry which is preliminary data.</text>
</comment>